<accession>G6ECZ0</accession>
<reference evidence="3 4" key="1">
    <citation type="journal article" date="2012" name="J. Bacteriol.">
        <title>Genome sequence of benzo(a)pyrene-degrading bacterium Novosphingobium pentaromativorans US6-1.</title>
        <authorList>
            <person name="Luo Y.R."/>
            <person name="Kang S.G."/>
            <person name="Kim S.J."/>
            <person name="Kim M.R."/>
            <person name="Li N."/>
            <person name="Lee J.H."/>
            <person name="Kwon K.K."/>
        </authorList>
    </citation>
    <scope>NUCLEOTIDE SEQUENCE [LARGE SCALE GENOMIC DNA]</scope>
    <source>
        <strain evidence="3 4">US6-1</strain>
    </source>
</reference>
<feature type="chain" id="PRO_5003488243" evidence="1">
    <location>
        <begin position="30"/>
        <end position="282"/>
    </location>
</feature>
<dbReference type="STRING" id="1088721.JI59_09035"/>
<dbReference type="OrthoDB" id="9809583at2"/>
<dbReference type="Proteomes" id="UP000004030">
    <property type="component" value="Unassembled WGS sequence"/>
</dbReference>
<dbReference type="PANTHER" id="PTHR34154:SF3">
    <property type="entry name" value="ALKALI-SENSITIVE LINKAGE PROTEIN 1"/>
    <property type="match status" value="1"/>
</dbReference>
<dbReference type="GO" id="GO:0071966">
    <property type="term" value="P:fungal-type cell wall polysaccharide metabolic process"/>
    <property type="evidence" value="ECO:0007669"/>
    <property type="project" value="TreeGrafter"/>
</dbReference>
<dbReference type="AlphaFoldDB" id="G6ECZ0"/>
<dbReference type="KEGG" id="npn:JI59_09035"/>
<proteinExistence type="predicted"/>
<dbReference type="SUPFAM" id="SSF51445">
    <property type="entry name" value="(Trans)glycosidases"/>
    <property type="match status" value="1"/>
</dbReference>
<feature type="signal peptide" evidence="1">
    <location>
        <begin position="1"/>
        <end position="29"/>
    </location>
</feature>
<dbReference type="Pfam" id="PF11790">
    <property type="entry name" value="Glyco_hydro_cc"/>
    <property type="match status" value="1"/>
</dbReference>
<evidence type="ECO:0000313" key="3">
    <source>
        <dbReference type="EMBL" id="EHJ60829.1"/>
    </source>
</evidence>
<gene>
    <name evidence="3" type="ORF">NSU_2211</name>
</gene>
<keyword evidence="1" id="KW-0732">Signal</keyword>
<dbReference type="PATRIC" id="fig|1088721.3.peg.2191"/>
<keyword evidence="4" id="KW-1185">Reference proteome</keyword>
<evidence type="ECO:0000256" key="1">
    <source>
        <dbReference type="SAM" id="SignalP"/>
    </source>
</evidence>
<name>G6ECZ0_9SPHN</name>
<organism evidence="3 4">
    <name type="scientific">Novosphingobium pentaromativorans US6-1</name>
    <dbReference type="NCBI Taxonomy" id="1088721"/>
    <lineage>
        <taxon>Bacteria</taxon>
        <taxon>Pseudomonadati</taxon>
        <taxon>Pseudomonadota</taxon>
        <taxon>Alphaproteobacteria</taxon>
        <taxon>Sphingomonadales</taxon>
        <taxon>Sphingomonadaceae</taxon>
        <taxon>Novosphingobium</taxon>
    </lineage>
</organism>
<dbReference type="PANTHER" id="PTHR34154">
    <property type="entry name" value="ALKALI-SENSITIVE LINKAGE PROTEIN 1"/>
    <property type="match status" value="1"/>
</dbReference>
<feature type="domain" description="Asl1-like glycosyl hydrolase catalytic" evidence="2">
    <location>
        <begin position="58"/>
        <end position="268"/>
    </location>
</feature>
<protein>
    <submittedName>
        <fullName evidence="3">RNA polymerase, sigma-24 subunit, ECF subfamily</fullName>
    </submittedName>
</protein>
<dbReference type="eggNOG" id="COG1595">
    <property type="taxonomic scope" value="Bacteria"/>
</dbReference>
<evidence type="ECO:0000313" key="4">
    <source>
        <dbReference type="Proteomes" id="UP000004030"/>
    </source>
</evidence>
<dbReference type="Gene3D" id="3.20.20.80">
    <property type="entry name" value="Glycosidases"/>
    <property type="match status" value="1"/>
</dbReference>
<dbReference type="InterPro" id="IPR053183">
    <property type="entry name" value="ASL1"/>
</dbReference>
<evidence type="ECO:0000259" key="2">
    <source>
        <dbReference type="Pfam" id="PF11790"/>
    </source>
</evidence>
<comment type="caution">
    <text evidence="3">The sequence shown here is derived from an EMBL/GenBank/DDBJ whole genome shotgun (WGS) entry which is preliminary data.</text>
</comment>
<dbReference type="InterPro" id="IPR017853">
    <property type="entry name" value="GH"/>
</dbReference>
<dbReference type="EMBL" id="AGFM01000030">
    <property type="protein sequence ID" value="EHJ60829.1"/>
    <property type="molecule type" value="Genomic_DNA"/>
</dbReference>
<dbReference type="RefSeq" id="WP_007013126.1">
    <property type="nucleotide sequence ID" value="NZ_AGFM01000030.1"/>
</dbReference>
<dbReference type="InterPro" id="IPR024655">
    <property type="entry name" value="Asl1_glyco_hydro_catalytic"/>
</dbReference>
<sequence length="282" mass="30901">MARAAIPAIRLLPLLAVALSLSVPGGAHAGRCPVDHAGKLGIGAWPLEGDSSLEADLERLHGGWFHTWQARTDLRDPGFVPMIRSGRDLPQVFAAPSPVLLTFNEPDEAKQANMSVELALAYWPTLMATGKRLGSPATRTGNEVGPSSWLGRFMAGAAERGYRVDFIAVHYYTQSPDIDAFRGYLERVHEAYGRPVWVTEWALADWSRPGRFSFAEQAAFFRRASAMLDDLPYVERHAWFGLYEGLDGWKLHSGLVAGGRLTEVGKAFVDLAACDQAPVEPE</sequence>